<keyword evidence="3" id="KW-0813">Transport</keyword>
<feature type="transmembrane region" description="Helical" evidence="7">
    <location>
        <begin position="231"/>
        <end position="257"/>
    </location>
</feature>
<name>A0AA90PKE7_9HELI</name>
<evidence type="ECO:0000256" key="7">
    <source>
        <dbReference type="SAM" id="Phobius"/>
    </source>
</evidence>
<feature type="transmembrane region" description="Helical" evidence="7">
    <location>
        <begin position="405"/>
        <end position="425"/>
    </location>
</feature>
<feature type="transmembrane region" description="Helical" evidence="7">
    <location>
        <begin position="17"/>
        <end position="35"/>
    </location>
</feature>
<keyword evidence="6 7" id="KW-0472">Membrane</keyword>
<evidence type="ECO:0000256" key="6">
    <source>
        <dbReference type="ARBA" id="ARBA00023136"/>
    </source>
</evidence>
<feature type="transmembrane region" description="Helical" evidence="7">
    <location>
        <begin position="87"/>
        <end position="109"/>
    </location>
</feature>
<organism evidence="9 10">
    <name type="scientific">Helicobacter cappadocius</name>
    <dbReference type="NCBI Taxonomy" id="3063998"/>
    <lineage>
        <taxon>Bacteria</taxon>
        <taxon>Pseudomonadati</taxon>
        <taxon>Campylobacterota</taxon>
        <taxon>Epsilonproteobacteria</taxon>
        <taxon>Campylobacterales</taxon>
        <taxon>Helicobacteraceae</taxon>
        <taxon>Helicobacter</taxon>
    </lineage>
</organism>
<proteinExistence type="inferred from homology"/>
<evidence type="ECO:0000256" key="1">
    <source>
        <dbReference type="ARBA" id="ARBA00004141"/>
    </source>
</evidence>
<dbReference type="PANTHER" id="PTHR42865">
    <property type="entry name" value="PROTON/GLUTAMATE-ASPARTATE SYMPORTER"/>
    <property type="match status" value="1"/>
</dbReference>
<feature type="transmembrane region" description="Helical" evidence="7">
    <location>
        <begin position="129"/>
        <end position="152"/>
    </location>
</feature>
<feature type="transmembrane region" description="Helical" evidence="7">
    <location>
        <begin position="348"/>
        <end position="370"/>
    </location>
</feature>
<feature type="transmembrane region" description="Helical" evidence="7">
    <location>
        <begin position="192"/>
        <end position="210"/>
    </location>
</feature>
<evidence type="ECO:0000313" key="8">
    <source>
        <dbReference type="EMBL" id="MDO7253095.1"/>
    </source>
</evidence>
<reference evidence="8 10" key="3">
    <citation type="journal article" date="2024" name="Syst. Appl. Microbiol.">
        <title>Helicobacter cappadocius sp. nov., from lizards: The first psychrotrophic Helicobacter species.</title>
        <authorList>
            <person name="Aydin F."/>
            <person name="Tarhane S."/>
            <person name="Karakaya E."/>
            <person name="Abay S."/>
            <person name="Kayman T."/>
            <person name="Guran O."/>
            <person name="Bozkurt E."/>
            <person name="Uzum N."/>
            <person name="Avci A."/>
            <person name="Olgun K."/>
            <person name="Jablonski D."/>
            <person name="Guran C."/>
            <person name="Burcin Saticioglu I."/>
        </authorList>
    </citation>
    <scope>NUCLEOTIDE SEQUENCE [LARGE SCALE GENOMIC DNA]</scope>
    <source>
        <strain evidence="8">Faydin-H75</strain>
        <strain evidence="10">faydin-H76</strain>
    </source>
</reference>
<dbReference type="RefSeq" id="WP_305516940.1">
    <property type="nucleotide sequence ID" value="NZ_JAUPEV010000005.1"/>
</dbReference>
<evidence type="ECO:0000256" key="3">
    <source>
        <dbReference type="ARBA" id="ARBA00022448"/>
    </source>
</evidence>
<dbReference type="InterPro" id="IPR001991">
    <property type="entry name" value="Na-dicarboxylate_symporter"/>
</dbReference>
<dbReference type="SUPFAM" id="SSF118215">
    <property type="entry name" value="Proton glutamate symport protein"/>
    <property type="match status" value="1"/>
</dbReference>
<dbReference type="EMBL" id="JAUYZK010000003">
    <property type="protein sequence ID" value="MDP2538779.1"/>
    <property type="molecule type" value="Genomic_DNA"/>
</dbReference>
<evidence type="ECO:0000256" key="5">
    <source>
        <dbReference type="ARBA" id="ARBA00022989"/>
    </source>
</evidence>
<feature type="transmembrane region" description="Helical" evidence="7">
    <location>
        <begin position="377"/>
        <end position="399"/>
    </location>
</feature>
<dbReference type="GO" id="GO:0005886">
    <property type="term" value="C:plasma membrane"/>
    <property type="evidence" value="ECO:0007669"/>
    <property type="project" value="TreeGrafter"/>
</dbReference>
<dbReference type="Proteomes" id="UP001177258">
    <property type="component" value="Unassembled WGS sequence"/>
</dbReference>
<dbReference type="AlphaFoldDB" id="A0AA90PKE7"/>
<feature type="transmembrane region" description="Helical" evidence="7">
    <location>
        <begin position="306"/>
        <end position="328"/>
    </location>
</feature>
<dbReference type="Pfam" id="PF00375">
    <property type="entry name" value="SDF"/>
    <property type="match status" value="1"/>
</dbReference>
<evidence type="ECO:0000313" key="10">
    <source>
        <dbReference type="Proteomes" id="UP001177258"/>
    </source>
</evidence>
<keyword evidence="4 7" id="KW-0812">Transmembrane</keyword>
<keyword evidence="11" id="KW-1185">Reference proteome</keyword>
<evidence type="ECO:0000256" key="4">
    <source>
        <dbReference type="ARBA" id="ARBA00022692"/>
    </source>
</evidence>
<dbReference type="EMBL" id="JAUPEV010000005">
    <property type="protein sequence ID" value="MDO7253095.1"/>
    <property type="molecule type" value="Genomic_DNA"/>
</dbReference>
<evidence type="ECO:0000313" key="9">
    <source>
        <dbReference type="EMBL" id="MDP2538779.1"/>
    </source>
</evidence>
<sequence>MNDKTFLNSFLALSEPITWATLGILAICFYLLWVLQKKNFSFSLRMFVALFVGLAFGFVLQAIAGYPDQNQMKNILWLVEIKTWFSFFGKAFVSFIKMLVVPIILFSLIRIILRIDNGVNLKALLGRSVFWLLFTTAIAASVGIFLAVNFGLGQNLQSISDGAEIRNVKTFTDVLLGIIPDNPVFAMSSDNIIAVVVFTFFVGFGARAIAKNKEFEKISKTLDNIIEAGYQIVMWMTLFIIRFMPYAVICLMANTLISNGFGAIRGAILFVGLIYLAMVVMLVIHLLLIALHGLNPWIYLKKSLNTYLLAFTSRSSMAMLPLSISTLTDKLGVNAGTANFTASLGSTVGLNGCAGYFPAMTAVFIANILGVPIDFSFMVMVVIVAILGSLGIAGVPGVATMAASIMLAGIGFGEHFGLLAIVLAIDPILDMARTLSNVSGAMTSAVCADKELGTLNKEIYNG</sequence>
<dbReference type="PANTHER" id="PTHR42865:SF5">
    <property type="entry name" value="L-CYSTINE TRANSPORTER TCYP"/>
    <property type="match status" value="1"/>
</dbReference>
<evidence type="ECO:0000256" key="2">
    <source>
        <dbReference type="ARBA" id="ARBA00006148"/>
    </source>
</evidence>
<gene>
    <name evidence="8" type="ORF">Q5I04_04125</name>
    <name evidence="9" type="ORF">Q5I06_03140</name>
</gene>
<comment type="subcellular location">
    <subcellularLocation>
        <location evidence="1">Membrane</location>
        <topology evidence="1">Multi-pass membrane protein</topology>
    </subcellularLocation>
</comment>
<feature type="transmembrane region" description="Helical" evidence="7">
    <location>
        <begin position="47"/>
        <end position="67"/>
    </location>
</feature>
<evidence type="ECO:0000313" key="11">
    <source>
        <dbReference type="Proteomes" id="UP001240777"/>
    </source>
</evidence>
<dbReference type="Proteomes" id="UP001240777">
    <property type="component" value="Unassembled WGS sequence"/>
</dbReference>
<dbReference type="GO" id="GO:0015293">
    <property type="term" value="F:symporter activity"/>
    <property type="evidence" value="ECO:0007669"/>
    <property type="project" value="InterPro"/>
</dbReference>
<comment type="similarity">
    <text evidence="2">Belongs to the dicarboxylate/amino acid:cation symporter (DAACS) (TC 2.A.23) family.</text>
</comment>
<dbReference type="PRINTS" id="PR00173">
    <property type="entry name" value="EDTRNSPORT"/>
</dbReference>
<reference evidence="8" key="2">
    <citation type="submission" date="2023-07" db="EMBL/GenBank/DDBJ databases">
        <authorList>
            <person name="Aydin F."/>
            <person name="Tarhane S."/>
            <person name="Saticioglu I.B."/>
            <person name="Karakaya E."/>
            <person name="Abay S."/>
            <person name="Guran O."/>
            <person name="Bozkurt E."/>
            <person name="Uzum N."/>
            <person name="Olgun K."/>
            <person name="Jablonski D."/>
        </authorList>
    </citation>
    <scope>NUCLEOTIDE SEQUENCE</scope>
    <source>
        <strain evidence="8">Faydin-H75</strain>
    </source>
</reference>
<protein>
    <submittedName>
        <fullName evidence="9">Cation:dicarboxylase symporter family transporter</fullName>
    </submittedName>
</protein>
<dbReference type="Gene3D" id="1.10.3860.10">
    <property type="entry name" value="Sodium:dicarboxylate symporter"/>
    <property type="match status" value="1"/>
</dbReference>
<feature type="transmembrane region" description="Helical" evidence="7">
    <location>
        <begin position="263"/>
        <end position="294"/>
    </location>
</feature>
<dbReference type="GO" id="GO:0015184">
    <property type="term" value="F:L-cystine transmembrane transporter activity"/>
    <property type="evidence" value="ECO:0007669"/>
    <property type="project" value="TreeGrafter"/>
</dbReference>
<reference evidence="9 11" key="1">
    <citation type="submission" date="2023-07" db="EMBL/GenBank/DDBJ databases">
        <title>Unpublished Manusciprt.</title>
        <authorList>
            <person name="Aydin F."/>
            <person name="Tarhane S."/>
            <person name="Saticioglu I.B."/>
            <person name="Karakaya E."/>
            <person name="Abay S."/>
            <person name="Guran O."/>
            <person name="Bozkurt E."/>
            <person name="Uzum N."/>
            <person name="Olgun K."/>
            <person name="Jablonski D."/>
        </authorList>
    </citation>
    <scope>NUCLEOTIDE SEQUENCE</scope>
    <source>
        <strain evidence="11">faydin-H75</strain>
        <strain evidence="9">Faydin-H76</strain>
    </source>
</reference>
<keyword evidence="5 7" id="KW-1133">Transmembrane helix</keyword>
<dbReference type="InterPro" id="IPR036458">
    <property type="entry name" value="Na:dicarbo_symporter_sf"/>
</dbReference>
<accession>A0AA90PKE7</accession>
<comment type="caution">
    <text evidence="9">The sequence shown here is derived from an EMBL/GenBank/DDBJ whole genome shotgun (WGS) entry which is preliminary data.</text>
</comment>